<accession>A0A2P4YR76</accession>
<keyword evidence="2" id="KW-1185">Reference proteome</keyword>
<evidence type="ECO:0000313" key="2">
    <source>
        <dbReference type="Proteomes" id="UP000237271"/>
    </source>
</evidence>
<comment type="caution">
    <text evidence="1">The sequence shown here is derived from an EMBL/GenBank/DDBJ whole genome shotgun (WGS) entry which is preliminary data.</text>
</comment>
<dbReference type="Proteomes" id="UP000237271">
    <property type="component" value="Unassembled WGS sequence"/>
</dbReference>
<evidence type="ECO:0008006" key="3">
    <source>
        <dbReference type="Google" id="ProtNLM"/>
    </source>
</evidence>
<sequence>MASQGGWSTKPRIQELKLKLPVSARDWKELSSEYKKRYCKARSSYTERYFTMAMKDSETPLEFFYRLNSAAGKADIDFRKSSKRLEKHVLRFITKLKDARLKTSLQGLRFRRISDLEYAFGVLSH</sequence>
<dbReference type="OrthoDB" id="103229at2759"/>
<dbReference type="EMBL" id="NCKW01000539">
    <property type="protein sequence ID" value="POM80323.1"/>
    <property type="molecule type" value="Genomic_DNA"/>
</dbReference>
<gene>
    <name evidence="1" type="ORF">PHPALM_1854</name>
</gene>
<reference evidence="1 2" key="1">
    <citation type="journal article" date="2017" name="Genome Biol. Evol.">
        <title>Phytophthora megakarya and P. palmivora, closely related causal agents of cacao black pod rot, underwent increases in genome sizes and gene numbers by different mechanisms.</title>
        <authorList>
            <person name="Ali S.S."/>
            <person name="Shao J."/>
            <person name="Lary D.J."/>
            <person name="Kronmiller B."/>
            <person name="Shen D."/>
            <person name="Strem M.D."/>
            <person name="Amoako-Attah I."/>
            <person name="Akrofi A.Y."/>
            <person name="Begoude B.A."/>
            <person name="Ten Hoopen G.M."/>
            <person name="Coulibaly K."/>
            <person name="Kebe B.I."/>
            <person name="Melnick R.L."/>
            <person name="Guiltinan M.J."/>
            <person name="Tyler B.M."/>
            <person name="Meinhardt L.W."/>
            <person name="Bailey B.A."/>
        </authorList>
    </citation>
    <scope>NUCLEOTIDE SEQUENCE [LARGE SCALE GENOMIC DNA]</scope>
    <source>
        <strain evidence="2">sbr112.9</strain>
    </source>
</reference>
<proteinExistence type="predicted"/>
<evidence type="ECO:0000313" key="1">
    <source>
        <dbReference type="EMBL" id="POM80323.1"/>
    </source>
</evidence>
<protein>
    <recommendedName>
        <fullName evidence="3">Retrotransposon gag domain-containing protein</fullName>
    </recommendedName>
</protein>
<dbReference type="AlphaFoldDB" id="A0A2P4YR76"/>
<name>A0A2P4YR76_9STRA</name>
<organism evidence="1 2">
    <name type="scientific">Phytophthora palmivora</name>
    <dbReference type="NCBI Taxonomy" id="4796"/>
    <lineage>
        <taxon>Eukaryota</taxon>
        <taxon>Sar</taxon>
        <taxon>Stramenopiles</taxon>
        <taxon>Oomycota</taxon>
        <taxon>Peronosporomycetes</taxon>
        <taxon>Peronosporales</taxon>
        <taxon>Peronosporaceae</taxon>
        <taxon>Phytophthora</taxon>
    </lineage>
</organism>